<dbReference type="AlphaFoldDB" id="A0A7D4I0Q6"/>
<dbReference type="PANTHER" id="PTHR36154:SF1">
    <property type="entry name" value="DNA-BINDING TRANSCRIPTIONAL ACTIVATOR ALPA"/>
    <property type="match status" value="1"/>
</dbReference>
<dbReference type="RefSeq" id="WP_173146150.1">
    <property type="nucleotide sequence ID" value="NZ_CP053985.1"/>
</dbReference>
<dbReference type="Gene3D" id="1.10.238.160">
    <property type="match status" value="1"/>
</dbReference>
<keyword evidence="2" id="KW-1185">Reference proteome</keyword>
<dbReference type="InterPro" id="IPR052931">
    <property type="entry name" value="Prophage_regulatory_activator"/>
</dbReference>
<organism evidence="1 2">
    <name type="scientific">Achromobacter pestifer</name>
    <dbReference type="NCBI Taxonomy" id="1353889"/>
    <lineage>
        <taxon>Bacteria</taxon>
        <taxon>Pseudomonadati</taxon>
        <taxon>Pseudomonadota</taxon>
        <taxon>Betaproteobacteria</taxon>
        <taxon>Burkholderiales</taxon>
        <taxon>Alcaligenaceae</taxon>
        <taxon>Achromobacter</taxon>
    </lineage>
</organism>
<proteinExistence type="predicted"/>
<name>A0A7D4I0Q6_9BURK</name>
<sequence length="70" mass="8206">MTDQLVYRLADLVRILNLSKTTIYELIQRKDFPSPVRLTARSVGWRAREVTAWLESRPHSRTWHPAEDSA</sequence>
<protein>
    <submittedName>
        <fullName evidence="1">AlpA family phage regulatory protein</fullName>
    </submittedName>
</protein>
<dbReference type="KEGG" id="apes:FOC84_21115"/>
<dbReference type="Pfam" id="PF05930">
    <property type="entry name" value="Phage_AlpA"/>
    <property type="match status" value="1"/>
</dbReference>
<gene>
    <name evidence="1" type="ORF">FOC84_21115</name>
</gene>
<reference evidence="1 2" key="1">
    <citation type="submission" date="2020-05" db="EMBL/GenBank/DDBJ databases">
        <title>FDA dAtabase for Regulatory Grade micrObial Sequences (FDA-ARGOS): Supporting development and validation of Infectious Disease Dx tests.</title>
        <authorList>
            <person name="Sproer C."/>
            <person name="Gronow S."/>
            <person name="Severitt S."/>
            <person name="Schroder I."/>
            <person name="Tallon L."/>
            <person name="Sadzewicz L."/>
            <person name="Zhao X."/>
            <person name="Vavikolanu K."/>
            <person name="Mehta A."/>
            <person name="Aluvathingal J."/>
            <person name="Nadendla S."/>
            <person name="Myers T."/>
            <person name="Yan Y."/>
            <person name="Sichtig H."/>
        </authorList>
    </citation>
    <scope>NUCLEOTIDE SEQUENCE [LARGE SCALE GENOMIC DNA]</scope>
    <source>
        <strain evidence="1 2">FDAARGOS_790</strain>
    </source>
</reference>
<evidence type="ECO:0000313" key="2">
    <source>
        <dbReference type="Proteomes" id="UP000500970"/>
    </source>
</evidence>
<dbReference type="EMBL" id="CP053985">
    <property type="protein sequence ID" value="QKH37300.1"/>
    <property type="molecule type" value="Genomic_DNA"/>
</dbReference>
<evidence type="ECO:0000313" key="1">
    <source>
        <dbReference type="EMBL" id="QKH37300.1"/>
    </source>
</evidence>
<dbReference type="Proteomes" id="UP000500970">
    <property type="component" value="Chromosome"/>
</dbReference>
<dbReference type="PANTHER" id="PTHR36154">
    <property type="entry name" value="DNA-BINDING TRANSCRIPTIONAL ACTIVATOR ALPA"/>
    <property type="match status" value="1"/>
</dbReference>
<dbReference type="InterPro" id="IPR010260">
    <property type="entry name" value="AlpA"/>
</dbReference>
<accession>A0A7D4I0Q6</accession>